<dbReference type="Proteomes" id="UP000277570">
    <property type="component" value="Unassembled WGS sequence"/>
</dbReference>
<dbReference type="EMBL" id="UYIN01000018">
    <property type="protein sequence ID" value="VDG72742.1"/>
    <property type="molecule type" value="Genomic_DNA"/>
</dbReference>
<reference evidence="1 2" key="1">
    <citation type="submission" date="2018-11" db="EMBL/GenBank/DDBJ databases">
        <authorList>
            <consortium name="Pathogen Informatics"/>
        </authorList>
    </citation>
    <scope>NUCLEOTIDE SEQUENCE [LARGE SCALE GENOMIC DNA]</scope>
    <source>
        <strain evidence="1 2">NCTC10913</strain>
    </source>
</reference>
<protein>
    <submittedName>
        <fullName evidence="1">Uncharacterized protein</fullName>
    </submittedName>
</protein>
<accession>A0ABY6SVT2</accession>
<keyword evidence="2" id="KW-1185">Reference proteome</keyword>
<proteinExistence type="predicted"/>
<name>A0ABY6SVT2_9CLOT</name>
<organism evidence="1 2">
    <name type="scientific">Clostridium carnis</name>
    <dbReference type="NCBI Taxonomy" id="1530"/>
    <lineage>
        <taxon>Bacteria</taxon>
        <taxon>Bacillati</taxon>
        <taxon>Bacillota</taxon>
        <taxon>Clostridia</taxon>
        <taxon>Eubacteriales</taxon>
        <taxon>Clostridiaceae</taxon>
        <taxon>Clostridium</taxon>
    </lineage>
</organism>
<evidence type="ECO:0000313" key="2">
    <source>
        <dbReference type="Proteomes" id="UP000277570"/>
    </source>
</evidence>
<comment type="caution">
    <text evidence="1">The sequence shown here is derived from an EMBL/GenBank/DDBJ whole genome shotgun (WGS) entry which is preliminary data.</text>
</comment>
<gene>
    <name evidence="1" type="ORF">NCTC10913_03071</name>
</gene>
<sequence>MKKYDEILIGFGKAYKSLAGFVYDLFSLNSCGVL</sequence>
<evidence type="ECO:0000313" key="1">
    <source>
        <dbReference type="EMBL" id="VDG72742.1"/>
    </source>
</evidence>